<dbReference type="Proteomes" id="UP000327493">
    <property type="component" value="Chromosome 9"/>
</dbReference>
<protein>
    <submittedName>
        <fullName evidence="1">Uncharacterized protein</fullName>
    </submittedName>
</protein>
<reference evidence="1 2" key="1">
    <citation type="submission" date="2019-08" db="EMBL/GenBank/DDBJ databases">
        <title>A chromosome-level genome assembly, high-density linkage maps, and genome scans reveal the genomic architecture of hybrid incompatibilities underlying speciation via character displacement in darters (Percidae: Etheostominae).</title>
        <authorList>
            <person name="Moran R.L."/>
            <person name="Catchen J.M."/>
            <person name="Fuller R.C."/>
        </authorList>
    </citation>
    <scope>NUCLEOTIDE SEQUENCE [LARGE SCALE GENOMIC DNA]</scope>
    <source>
        <strain evidence="1">EspeVRDwgs_2016</strain>
        <tissue evidence="1">Muscle</tissue>
    </source>
</reference>
<evidence type="ECO:0000313" key="1">
    <source>
        <dbReference type="EMBL" id="KAA8589598.1"/>
    </source>
</evidence>
<gene>
    <name evidence="1" type="ORF">FQN60_012963</name>
</gene>
<dbReference type="EMBL" id="VOFY01000009">
    <property type="protein sequence ID" value="KAA8589598.1"/>
    <property type="molecule type" value="Genomic_DNA"/>
</dbReference>
<comment type="caution">
    <text evidence="1">The sequence shown here is derived from an EMBL/GenBank/DDBJ whole genome shotgun (WGS) entry which is preliminary data.</text>
</comment>
<sequence length="218" mass="24077">MSNTSHIDFSRCLLLPQDAAVLPNILGLDVFDVHFGCPPLQCHLISSPVIELVLRLPPLHRHPSPGQLTAKGHIASFRGLLVLQTHFKVSSRLRSAIFISTCRSFFLIWYLSPFFSSSPPFLHSTEGAGFRITLPFLHSTGAPGLESSQQNTALSPSFTTRFSQLTFDSKLSSGTTLASYKEHGARHGAFCGGRIRQSSLYHRPSKSTWLTSHRKFTG</sequence>
<evidence type="ECO:0000313" key="2">
    <source>
        <dbReference type="Proteomes" id="UP000327493"/>
    </source>
</evidence>
<proteinExistence type="predicted"/>
<dbReference type="AlphaFoldDB" id="A0A5J5D4H5"/>
<accession>A0A5J5D4H5</accession>
<name>A0A5J5D4H5_9PERO</name>
<keyword evidence="2" id="KW-1185">Reference proteome</keyword>
<organism evidence="1 2">
    <name type="scientific">Etheostoma spectabile</name>
    <name type="common">orangethroat darter</name>
    <dbReference type="NCBI Taxonomy" id="54343"/>
    <lineage>
        <taxon>Eukaryota</taxon>
        <taxon>Metazoa</taxon>
        <taxon>Chordata</taxon>
        <taxon>Craniata</taxon>
        <taxon>Vertebrata</taxon>
        <taxon>Euteleostomi</taxon>
        <taxon>Actinopterygii</taxon>
        <taxon>Neopterygii</taxon>
        <taxon>Teleostei</taxon>
        <taxon>Neoteleostei</taxon>
        <taxon>Acanthomorphata</taxon>
        <taxon>Eupercaria</taxon>
        <taxon>Perciformes</taxon>
        <taxon>Percoidei</taxon>
        <taxon>Percidae</taxon>
        <taxon>Etheostomatinae</taxon>
        <taxon>Etheostoma</taxon>
    </lineage>
</organism>